<comment type="caution">
    <text evidence="2">The sequence shown here is derived from an EMBL/GenBank/DDBJ whole genome shotgun (WGS) entry which is preliminary data.</text>
</comment>
<keyword evidence="3" id="KW-1185">Reference proteome</keyword>
<sequence length="404" mass="41369">MKRISKKTVGIAGLSVVAVVLAGCAGSGPEASEPAEELPHGYVEGAEETAEAQSRLTVTDADSGAVRVLDLITGDVTEVGQAPGVEGAAGDGRFAYLESGGAVRIVDTGSWKVDHGDHVHYYRAAVREVGTIPGSGLVSAHSDPAVVAVSFGNGSASLLDRAKLDEGTIGETGRISDVARGAAVVPHDGHLLVPVEQPGQVGGVQVRDRDGQPAAAIDQPCPNPAGAAATRRGVVFGCADGALLVTSKDGTFSGEKIPYPRPVPEEERAEDFHHRPGSDTLAAKAGESGVWSLDVAHRAWTFAATGPTLAVNAVGAGGPLLAVTPDGALHAFDAETGHETATVPLLRGPVGEGDAPTIEVDTTRAYVNDASAGVVHEIDYNDDLRRARTFDLGGRVAQMVETGR</sequence>
<evidence type="ECO:0000313" key="3">
    <source>
        <dbReference type="Proteomes" id="UP001210380"/>
    </source>
</evidence>
<organism evidence="2 3">
    <name type="scientific">Saccharopolyspora oryzae</name>
    <dbReference type="NCBI Taxonomy" id="2997343"/>
    <lineage>
        <taxon>Bacteria</taxon>
        <taxon>Bacillati</taxon>
        <taxon>Actinomycetota</taxon>
        <taxon>Actinomycetes</taxon>
        <taxon>Pseudonocardiales</taxon>
        <taxon>Pseudonocardiaceae</taxon>
        <taxon>Saccharopolyspora</taxon>
    </lineage>
</organism>
<gene>
    <name evidence="2" type="ORF">OU415_11825</name>
</gene>
<evidence type="ECO:0000313" key="2">
    <source>
        <dbReference type="EMBL" id="MDA3626126.1"/>
    </source>
</evidence>
<reference evidence="2 3" key="1">
    <citation type="submission" date="2022-11" db="EMBL/GenBank/DDBJ databases">
        <title>Draft genome sequence of Saccharopolyspora sp. WRP15-2 isolated from rhizosphere soils of wild rice in Thailand.</title>
        <authorList>
            <person name="Duangmal K."/>
            <person name="Kammanee S."/>
            <person name="Muangham S."/>
        </authorList>
    </citation>
    <scope>NUCLEOTIDE SEQUENCE [LARGE SCALE GENOMIC DNA]</scope>
    <source>
        <strain evidence="2 3">WRP15-2</strain>
    </source>
</reference>
<evidence type="ECO:0008006" key="4">
    <source>
        <dbReference type="Google" id="ProtNLM"/>
    </source>
</evidence>
<dbReference type="PROSITE" id="PS51257">
    <property type="entry name" value="PROKAR_LIPOPROTEIN"/>
    <property type="match status" value="1"/>
</dbReference>
<feature type="signal peptide" evidence="1">
    <location>
        <begin position="1"/>
        <end position="22"/>
    </location>
</feature>
<protein>
    <recommendedName>
        <fullName evidence="4">ABC transporter</fullName>
    </recommendedName>
</protein>
<accession>A0ABT4UWM8</accession>
<dbReference type="InterPro" id="IPR015943">
    <property type="entry name" value="WD40/YVTN_repeat-like_dom_sf"/>
</dbReference>
<dbReference type="Gene3D" id="2.130.10.10">
    <property type="entry name" value="YVTN repeat-like/Quinoprotein amine dehydrogenase"/>
    <property type="match status" value="1"/>
</dbReference>
<dbReference type="InterPro" id="IPR011044">
    <property type="entry name" value="Quino_amine_DH_bsu"/>
</dbReference>
<dbReference type="SUPFAM" id="SSF50969">
    <property type="entry name" value="YVTN repeat-like/Quinoprotein amine dehydrogenase"/>
    <property type="match status" value="1"/>
</dbReference>
<proteinExistence type="predicted"/>
<keyword evidence="1" id="KW-0732">Signal</keyword>
<name>A0ABT4UWM8_9PSEU</name>
<evidence type="ECO:0000256" key="1">
    <source>
        <dbReference type="SAM" id="SignalP"/>
    </source>
</evidence>
<dbReference type="RefSeq" id="WP_270948708.1">
    <property type="nucleotide sequence ID" value="NZ_JAQGLA010000013.1"/>
</dbReference>
<dbReference type="Proteomes" id="UP001210380">
    <property type="component" value="Unassembled WGS sequence"/>
</dbReference>
<dbReference type="EMBL" id="JAQGLA010000013">
    <property type="protein sequence ID" value="MDA3626126.1"/>
    <property type="molecule type" value="Genomic_DNA"/>
</dbReference>
<feature type="chain" id="PRO_5047530623" description="ABC transporter" evidence="1">
    <location>
        <begin position="23"/>
        <end position="404"/>
    </location>
</feature>